<protein>
    <submittedName>
        <fullName evidence="6">1-acyl-sn-glycerol-3-phosphate acyltransferase</fullName>
    </submittedName>
</protein>
<feature type="compositionally biased region" description="Basic residues" evidence="3">
    <location>
        <begin position="7"/>
        <end position="27"/>
    </location>
</feature>
<keyword evidence="4" id="KW-1133">Transmembrane helix</keyword>
<dbReference type="InterPro" id="IPR002123">
    <property type="entry name" value="Plipid/glycerol_acylTrfase"/>
</dbReference>
<dbReference type="PANTHER" id="PTHR10434:SF11">
    <property type="entry name" value="1-ACYL-SN-GLYCEROL-3-PHOSPHATE ACYLTRANSFERASE"/>
    <property type="match status" value="1"/>
</dbReference>
<proteinExistence type="predicted"/>
<keyword evidence="4" id="KW-0812">Transmembrane</keyword>
<dbReference type="Pfam" id="PF01553">
    <property type="entry name" value="Acyltransferase"/>
    <property type="match status" value="1"/>
</dbReference>
<feature type="region of interest" description="Disordered" evidence="3">
    <location>
        <begin position="44"/>
        <end position="67"/>
    </location>
</feature>
<dbReference type="RefSeq" id="WP_083107555.1">
    <property type="nucleotide sequence ID" value="NZ_CP020569.1"/>
</dbReference>
<name>A0A1V0TX86_9ACTN</name>
<feature type="region of interest" description="Disordered" evidence="3">
    <location>
        <begin position="1"/>
        <end position="27"/>
    </location>
</feature>
<reference evidence="6 7" key="1">
    <citation type="submission" date="2017-04" db="EMBL/GenBank/DDBJ databases">
        <title>Complete Genome Sequence of Streptomyces gilvosporeus F607, a Capable Producer of Natamycin.</title>
        <authorList>
            <person name="Zong G."/>
            <person name="Zhong C."/>
            <person name="Fu J."/>
            <person name="Qin R."/>
            <person name="Cao G."/>
        </authorList>
    </citation>
    <scope>NUCLEOTIDE SEQUENCE [LARGE SCALE GENOMIC DNA]</scope>
    <source>
        <strain evidence="6 7">F607</strain>
    </source>
</reference>
<dbReference type="SMART" id="SM00563">
    <property type="entry name" value="PlsC"/>
    <property type="match status" value="1"/>
</dbReference>
<accession>A0A1V0TX86</accession>
<dbReference type="SUPFAM" id="SSF69593">
    <property type="entry name" value="Glycerol-3-phosphate (1)-acyltransferase"/>
    <property type="match status" value="1"/>
</dbReference>
<dbReference type="GO" id="GO:0003841">
    <property type="term" value="F:1-acylglycerol-3-phosphate O-acyltransferase activity"/>
    <property type="evidence" value="ECO:0007669"/>
    <property type="project" value="TreeGrafter"/>
</dbReference>
<evidence type="ECO:0000259" key="5">
    <source>
        <dbReference type="SMART" id="SM00563"/>
    </source>
</evidence>
<keyword evidence="7" id="KW-1185">Reference proteome</keyword>
<dbReference type="Proteomes" id="UP000192726">
    <property type="component" value="Chromosome"/>
</dbReference>
<dbReference type="KEGG" id="sgv:B1H19_28245"/>
<evidence type="ECO:0000256" key="3">
    <source>
        <dbReference type="SAM" id="MobiDB-lite"/>
    </source>
</evidence>
<dbReference type="GO" id="GO:0006654">
    <property type="term" value="P:phosphatidic acid biosynthetic process"/>
    <property type="evidence" value="ECO:0007669"/>
    <property type="project" value="TreeGrafter"/>
</dbReference>
<evidence type="ECO:0000256" key="1">
    <source>
        <dbReference type="ARBA" id="ARBA00022679"/>
    </source>
</evidence>
<dbReference type="PANTHER" id="PTHR10434">
    <property type="entry name" value="1-ACYL-SN-GLYCEROL-3-PHOSPHATE ACYLTRANSFERASE"/>
    <property type="match status" value="1"/>
</dbReference>
<keyword evidence="1 6" id="KW-0808">Transferase</keyword>
<feature type="transmembrane region" description="Helical" evidence="4">
    <location>
        <begin position="452"/>
        <end position="471"/>
    </location>
</feature>
<dbReference type="CDD" id="cd07989">
    <property type="entry name" value="LPLAT_AGPAT-like"/>
    <property type="match status" value="1"/>
</dbReference>
<evidence type="ECO:0000313" key="7">
    <source>
        <dbReference type="Proteomes" id="UP000192726"/>
    </source>
</evidence>
<dbReference type="OrthoDB" id="9808424at2"/>
<evidence type="ECO:0000256" key="2">
    <source>
        <dbReference type="ARBA" id="ARBA00023315"/>
    </source>
</evidence>
<organism evidence="6 7">
    <name type="scientific">Streptomyces gilvosporeus</name>
    <dbReference type="NCBI Taxonomy" id="553510"/>
    <lineage>
        <taxon>Bacteria</taxon>
        <taxon>Bacillati</taxon>
        <taxon>Actinomycetota</taxon>
        <taxon>Actinomycetes</taxon>
        <taxon>Kitasatosporales</taxon>
        <taxon>Streptomycetaceae</taxon>
        <taxon>Streptomyces</taxon>
    </lineage>
</organism>
<feature type="domain" description="Phospholipid/glycerol acyltransferase" evidence="5">
    <location>
        <begin position="123"/>
        <end position="239"/>
    </location>
</feature>
<dbReference type="GO" id="GO:0005886">
    <property type="term" value="C:plasma membrane"/>
    <property type="evidence" value="ECO:0007669"/>
    <property type="project" value="TreeGrafter"/>
</dbReference>
<evidence type="ECO:0000256" key="4">
    <source>
        <dbReference type="SAM" id="Phobius"/>
    </source>
</evidence>
<evidence type="ECO:0000313" key="6">
    <source>
        <dbReference type="EMBL" id="ARF57566.1"/>
    </source>
</evidence>
<dbReference type="AlphaFoldDB" id="A0A1V0TX86"/>
<keyword evidence="2 6" id="KW-0012">Acyltransferase</keyword>
<sequence length="475" mass="50561">MTGPTHHTSRRRVRRTTRPVAGRGRRRELRAWRREVRAGRREVPTGHRTLRTGRRPPGTSRRARAGVRAGLRADVRTGLHPGGRGSPGRRATSAAWLRRALWTVALTLTGGVTRHGRLPRGGCVVVANHSSHADTAALLAALDARHAPLIGAAADYWFATPWRRRICRRLAAGFPVRRTGGGFDDLLGTADALRAGRAVVLFPEGTRGRDSTVGDFRRGALLLAERAGVPVVPVGLAGTDRLLPKHGGLRRTHLRVHIGAPLYGAVTPAAARDAVRSLASRAAAAPLPDSRLRRRTAAVVTSRWGLPLAFAWAFAEALSWPLMPELFLALACAAAPRAGLRLSLTALAGSLAGGLLALQLAASGAHLPAPLTTDRMRAEVSRQLAHEGASAVRHQPWDGIPYKVYAAEAGRAHLPAADWLLASAEARGGRTLTVGLAFAALGAVGRPWRRRYPLYLGLLGGGFAVGLGLIVDGWS</sequence>
<dbReference type="STRING" id="553510.B1H19_28245"/>
<dbReference type="EMBL" id="CP020569">
    <property type="protein sequence ID" value="ARF57566.1"/>
    <property type="molecule type" value="Genomic_DNA"/>
</dbReference>
<keyword evidence="4" id="KW-0472">Membrane</keyword>
<feature type="transmembrane region" description="Helical" evidence="4">
    <location>
        <begin position="428"/>
        <end position="445"/>
    </location>
</feature>
<gene>
    <name evidence="6" type="ORF">B1H19_28245</name>
</gene>
<feature type="compositionally biased region" description="Low complexity" evidence="3">
    <location>
        <begin position="55"/>
        <end position="67"/>
    </location>
</feature>